<dbReference type="Gene3D" id="1.10.630.10">
    <property type="entry name" value="Cytochrome P450"/>
    <property type="match status" value="1"/>
</dbReference>
<keyword evidence="5 6" id="KW-0408">Iron</keyword>
<dbReference type="GO" id="GO:0016705">
    <property type="term" value="F:oxidoreductase activity, acting on paired donors, with incorporation or reduction of molecular oxygen"/>
    <property type="evidence" value="ECO:0007669"/>
    <property type="project" value="InterPro"/>
</dbReference>
<evidence type="ECO:0000256" key="5">
    <source>
        <dbReference type="ARBA" id="ARBA00023004"/>
    </source>
</evidence>
<sequence>MSNVNPMPREEGLDHTLSLAREGYLYIPNRRHSFNSDIFETRLLGKKAICMGGTEAAELFYDEEKFMRQGAAPNRALQTLFGAKGVQTLDGPEHKRRKEMFMSLMSRERIEELIHLIRKEWESEVSKWEGMDQVILYKEVQEILCRAACQWAGVPIQENDIKERTKEFGSLFESVAAIGPNHWLGRAARNNVEKWIGELIEEVRNHNLKPLENTALHAFSWHRDLAGNLLDTEVVAVEVVNIIRPIIAISIFINFTALAIHQYPDKKAKIQSSDEKYTEMFVQEVRRFYPFFPFIAAKVKKDFIWKGYKFDVDTLTLLDLYGTNHDPTLWDNPGLFNPERFSKWKGGPFSFIPQGGGDYLTGHRCAGEWITVEVMKAVVDQLINKMEYRVPEQDVSFSLVSMPSIPASKFVINHVKRK</sequence>
<dbReference type="Proteomes" id="UP000682713">
    <property type="component" value="Unassembled WGS sequence"/>
</dbReference>
<reference evidence="7 8" key="1">
    <citation type="submission" date="2021-05" db="EMBL/GenBank/DDBJ databases">
        <title>Novel Bacillus species.</title>
        <authorList>
            <person name="Liu G."/>
        </authorList>
    </citation>
    <scope>NUCLEOTIDE SEQUENCE [LARGE SCALE GENOMIC DNA]</scope>
    <source>
        <strain evidence="7 8">FJAT-49732</strain>
    </source>
</reference>
<keyword evidence="3 6" id="KW-0479">Metal-binding</keyword>
<dbReference type="PANTHER" id="PTHR24302">
    <property type="entry name" value="CYTOCHROME P450 FAMILY 3"/>
    <property type="match status" value="1"/>
</dbReference>
<keyword evidence="4" id="KW-0560">Oxidoreductase</keyword>
<feature type="binding site" description="axial binding residue" evidence="6">
    <location>
        <position position="365"/>
    </location>
    <ligand>
        <name>heme</name>
        <dbReference type="ChEBI" id="CHEBI:30413"/>
    </ligand>
    <ligandPart>
        <name>Fe</name>
        <dbReference type="ChEBI" id="CHEBI:18248"/>
    </ligandPart>
</feature>
<accession>A0A942TQU7</accession>
<keyword evidence="2 6" id="KW-0349">Heme</keyword>
<dbReference type="InterPro" id="IPR050705">
    <property type="entry name" value="Cytochrome_P450_3A"/>
</dbReference>
<evidence type="ECO:0000256" key="3">
    <source>
        <dbReference type="ARBA" id="ARBA00022723"/>
    </source>
</evidence>
<dbReference type="PRINTS" id="PR00463">
    <property type="entry name" value="EP450I"/>
</dbReference>
<dbReference type="GO" id="GO:0020037">
    <property type="term" value="F:heme binding"/>
    <property type="evidence" value="ECO:0007669"/>
    <property type="project" value="InterPro"/>
</dbReference>
<dbReference type="Pfam" id="PF00067">
    <property type="entry name" value="p450"/>
    <property type="match status" value="1"/>
</dbReference>
<comment type="cofactor">
    <cofactor evidence="6">
        <name>heme</name>
        <dbReference type="ChEBI" id="CHEBI:30413"/>
    </cofactor>
</comment>
<keyword evidence="8" id="KW-1185">Reference proteome</keyword>
<dbReference type="SUPFAM" id="SSF48264">
    <property type="entry name" value="Cytochrome P450"/>
    <property type="match status" value="1"/>
</dbReference>
<dbReference type="GO" id="GO:0004497">
    <property type="term" value="F:monooxygenase activity"/>
    <property type="evidence" value="ECO:0007669"/>
    <property type="project" value="InterPro"/>
</dbReference>
<dbReference type="EMBL" id="JAGYPJ010000001">
    <property type="protein sequence ID" value="MBS4201668.1"/>
    <property type="molecule type" value="Genomic_DNA"/>
</dbReference>
<name>A0A942TQU7_9BACI</name>
<comment type="caution">
    <text evidence="7">The sequence shown here is derived from an EMBL/GenBank/DDBJ whole genome shotgun (WGS) entry which is preliminary data.</text>
</comment>
<evidence type="ECO:0000256" key="4">
    <source>
        <dbReference type="ARBA" id="ARBA00023002"/>
    </source>
</evidence>
<dbReference type="PANTHER" id="PTHR24302:SF15">
    <property type="entry name" value="FATTY-ACID PEROXYGENASE"/>
    <property type="match status" value="1"/>
</dbReference>
<evidence type="ECO:0000256" key="6">
    <source>
        <dbReference type="PIRSR" id="PIRSR602401-1"/>
    </source>
</evidence>
<evidence type="ECO:0000313" key="7">
    <source>
        <dbReference type="EMBL" id="MBS4201668.1"/>
    </source>
</evidence>
<dbReference type="CDD" id="cd11067">
    <property type="entry name" value="CYP152"/>
    <property type="match status" value="1"/>
</dbReference>
<gene>
    <name evidence="7" type="ORF">KHA93_18865</name>
</gene>
<comment type="similarity">
    <text evidence="1">Belongs to the cytochrome P450 family.</text>
</comment>
<evidence type="ECO:0000256" key="1">
    <source>
        <dbReference type="ARBA" id="ARBA00010617"/>
    </source>
</evidence>
<evidence type="ECO:0000313" key="8">
    <source>
        <dbReference type="Proteomes" id="UP000682713"/>
    </source>
</evidence>
<evidence type="ECO:0000256" key="2">
    <source>
        <dbReference type="ARBA" id="ARBA00022617"/>
    </source>
</evidence>
<dbReference type="InterPro" id="IPR036396">
    <property type="entry name" value="Cyt_P450_sf"/>
</dbReference>
<dbReference type="InterPro" id="IPR002401">
    <property type="entry name" value="Cyt_P450_E_grp-I"/>
</dbReference>
<dbReference type="AlphaFoldDB" id="A0A942TQU7"/>
<dbReference type="RefSeq" id="WP_213112116.1">
    <property type="nucleotide sequence ID" value="NZ_JAGYPJ010000001.1"/>
</dbReference>
<proteinExistence type="inferred from homology"/>
<dbReference type="InterPro" id="IPR001128">
    <property type="entry name" value="Cyt_P450"/>
</dbReference>
<protein>
    <submittedName>
        <fullName evidence="7">Cytochrome P450</fullName>
    </submittedName>
</protein>
<dbReference type="GO" id="GO:0005506">
    <property type="term" value="F:iron ion binding"/>
    <property type="evidence" value="ECO:0007669"/>
    <property type="project" value="InterPro"/>
</dbReference>
<organism evidence="7 8">
    <name type="scientific">Lederbergia citrisecunda</name>
    <dbReference type="NCBI Taxonomy" id="2833583"/>
    <lineage>
        <taxon>Bacteria</taxon>
        <taxon>Bacillati</taxon>
        <taxon>Bacillota</taxon>
        <taxon>Bacilli</taxon>
        <taxon>Bacillales</taxon>
        <taxon>Bacillaceae</taxon>
        <taxon>Lederbergia</taxon>
    </lineage>
</organism>